<protein>
    <submittedName>
        <fullName evidence="15">CP2K1 protein</fullName>
    </submittedName>
</protein>
<evidence type="ECO:0000256" key="4">
    <source>
        <dbReference type="ARBA" id="ARBA00022617"/>
    </source>
</evidence>
<evidence type="ECO:0000256" key="5">
    <source>
        <dbReference type="ARBA" id="ARBA00022723"/>
    </source>
</evidence>
<evidence type="ECO:0000256" key="9">
    <source>
        <dbReference type="ARBA" id="ARBA00023004"/>
    </source>
</evidence>
<comment type="subcellular location">
    <subcellularLocation>
        <location evidence="2">Microsome membrane</location>
    </subcellularLocation>
</comment>
<dbReference type="PRINTS" id="PR00463">
    <property type="entry name" value="EP450I"/>
</dbReference>
<dbReference type="GO" id="GO:0020037">
    <property type="term" value="F:heme binding"/>
    <property type="evidence" value="ECO:0007669"/>
    <property type="project" value="InterPro"/>
</dbReference>
<proteinExistence type="inferred from homology"/>
<evidence type="ECO:0000256" key="3">
    <source>
        <dbReference type="ARBA" id="ARBA00010617"/>
    </source>
</evidence>
<keyword evidence="7" id="KW-0492">Microsome</keyword>
<dbReference type="Gene3D" id="1.10.630.10">
    <property type="entry name" value="Cytochrome P450"/>
    <property type="match status" value="1"/>
</dbReference>
<evidence type="ECO:0000256" key="1">
    <source>
        <dbReference type="ARBA" id="ARBA00001971"/>
    </source>
</evidence>
<evidence type="ECO:0000256" key="12">
    <source>
        <dbReference type="PIRSR" id="PIRSR602401-1"/>
    </source>
</evidence>
<evidence type="ECO:0000256" key="11">
    <source>
        <dbReference type="ARBA" id="ARBA00023136"/>
    </source>
</evidence>
<reference evidence="15 16" key="1">
    <citation type="submission" date="2019-09" db="EMBL/GenBank/DDBJ databases">
        <title>Bird 10,000 Genomes (B10K) Project - Family phase.</title>
        <authorList>
            <person name="Zhang G."/>
        </authorList>
    </citation>
    <scope>NUCLEOTIDE SEQUENCE [LARGE SCALE GENOMIC DNA]</scope>
    <source>
        <strain evidence="15">B10K-CU-031-13</strain>
        <tissue evidence="15">Muscle</tissue>
    </source>
</reference>
<keyword evidence="9 12" id="KW-0408">Iron</keyword>
<dbReference type="InterPro" id="IPR050182">
    <property type="entry name" value="Cytochrome_P450_fam2"/>
</dbReference>
<keyword evidence="8 13" id="KW-0560">Oxidoreductase</keyword>
<keyword evidence="10 13" id="KW-0503">Monooxygenase</keyword>
<keyword evidence="5 12" id="KW-0479">Metal-binding</keyword>
<dbReference type="PANTHER" id="PTHR24300">
    <property type="entry name" value="CYTOCHROME P450 508A4-RELATED"/>
    <property type="match status" value="1"/>
</dbReference>
<dbReference type="InterPro" id="IPR036396">
    <property type="entry name" value="Cyt_P450_sf"/>
</dbReference>
<dbReference type="GO" id="GO:0006805">
    <property type="term" value="P:xenobiotic metabolic process"/>
    <property type="evidence" value="ECO:0007669"/>
    <property type="project" value="TreeGrafter"/>
</dbReference>
<comment type="similarity">
    <text evidence="3 13">Belongs to the cytochrome P450 family.</text>
</comment>
<comment type="caution">
    <text evidence="15">The sequence shown here is derived from an EMBL/GenBank/DDBJ whole genome shotgun (WGS) entry which is preliminary data.</text>
</comment>
<evidence type="ECO:0000256" key="10">
    <source>
        <dbReference type="ARBA" id="ARBA00023033"/>
    </source>
</evidence>
<evidence type="ECO:0000256" key="2">
    <source>
        <dbReference type="ARBA" id="ARBA00004524"/>
    </source>
</evidence>
<dbReference type="FunFam" id="1.10.630.10:FF:000010">
    <property type="entry name" value="cytochrome P450 2W1 isoform X2"/>
    <property type="match status" value="1"/>
</dbReference>
<feature type="binding site" description="axial binding residue" evidence="12">
    <location>
        <position position="437"/>
    </location>
    <ligand>
        <name>heme</name>
        <dbReference type="ChEBI" id="CHEBI:30413"/>
    </ligand>
    <ligandPart>
        <name>Fe</name>
        <dbReference type="ChEBI" id="CHEBI:18248"/>
    </ligandPart>
</feature>
<comment type="cofactor">
    <cofactor evidence="1 12">
        <name>heme</name>
        <dbReference type="ChEBI" id="CHEBI:30413"/>
    </cofactor>
</comment>
<evidence type="ECO:0000313" key="16">
    <source>
        <dbReference type="Proteomes" id="UP000540952"/>
    </source>
</evidence>
<evidence type="ECO:0000313" key="15">
    <source>
        <dbReference type="EMBL" id="NWR32690.1"/>
    </source>
</evidence>
<dbReference type="Proteomes" id="UP000540952">
    <property type="component" value="Unassembled WGS sequence"/>
</dbReference>
<feature type="transmembrane region" description="Helical" evidence="14">
    <location>
        <begin position="6"/>
        <end position="25"/>
    </location>
</feature>
<evidence type="ECO:0000256" key="6">
    <source>
        <dbReference type="ARBA" id="ARBA00022824"/>
    </source>
</evidence>
<dbReference type="AlphaFoldDB" id="A0A7K4WE48"/>
<evidence type="ECO:0000256" key="7">
    <source>
        <dbReference type="ARBA" id="ARBA00022848"/>
    </source>
</evidence>
<dbReference type="PROSITE" id="PS00086">
    <property type="entry name" value="CYTOCHROME_P450"/>
    <property type="match status" value="1"/>
</dbReference>
<sequence>WSISTSIGLVFILAFLCILKIARFWDNNQRKNFPPGPRAFPIIGNLHLFDLRRPYRTYLKLSKEYGPVFSVQMGHKKIVVISGYETVKEALVNQADAFAERPKIPLFEDLTKGNGIIFAHGENWKVMRRFTLTALRDFGMGKRAIEDKIVEEYGCLGDTIASQQGEPFDPSKIINAAIANIIVSILLGKRFDYKDSRFVRLLNLTNENMRLAGKPLVTMYNIFPYLGFLLRANKTILQNRAEFEEYVKVTFIEHLKNLDKNDQRSFIDAFLVKQQEEKSTTNGYFHNDNLIALVSNLFVAGVETISTTLNWGFLLMLKYPEIQRKVQEEIDQVIGSNPPRIEHRTQMPYTDAVIHEIQRFANILPLDLPHETAADVTLKGYFIPKGTFIVPLLTSVLYDKSQWEKPDMFYPEHFLDANGKFVKKDAFMPFSAGRRICAGETLAKTELFLFFTSLLQRFTFQPPPGVSTSDLDLSPAISFNIIPQPYKMCAVTRS</sequence>
<keyword evidence="16" id="KW-1185">Reference proteome</keyword>
<dbReference type="PANTHER" id="PTHR24300:SF302">
    <property type="entry name" value="CYTOCHROME P450"/>
    <property type="match status" value="1"/>
</dbReference>
<accession>A0A7K4WE48</accession>
<gene>
    <name evidence="15" type="primary">Cyp2k1_0</name>
    <name evidence="15" type="ORF">TACRUB_R00773</name>
</gene>
<name>A0A7K4WE48_9TYRA</name>
<feature type="non-terminal residue" evidence="15">
    <location>
        <position position="494"/>
    </location>
</feature>
<dbReference type="InterPro" id="IPR001128">
    <property type="entry name" value="Cyt_P450"/>
</dbReference>
<keyword evidence="14" id="KW-1133">Transmembrane helix</keyword>
<dbReference type="SUPFAM" id="SSF48264">
    <property type="entry name" value="Cytochrome P450"/>
    <property type="match status" value="1"/>
</dbReference>
<feature type="non-terminal residue" evidence="15">
    <location>
        <position position="1"/>
    </location>
</feature>
<dbReference type="PRINTS" id="PR00385">
    <property type="entry name" value="P450"/>
</dbReference>
<organism evidence="15 16">
    <name type="scientific">Tachuris rubrigastra</name>
    <dbReference type="NCBI Taxonomy" id="495162"/>
    <lineage>
        <taxon>Eukaryota</taxon>
        <taxon>Metazoa</taxon>
        <taxon>Chordata</taxon>
        <taxon>Craniata</taxon>
        <taxon>Vertebrata</taxon>
        <taxon>Euteleostomi</taxon>
        <taxon>Archelosauria</taxon>
        <taxon>Archosauria</taxon>
        <taxon>Dinosauria</taxon>
        <taxon>Saurischia</taxon>
        <taxon>Theropoda</taxon>
        <taxon>Coelurosauria</taxon>
        <taxon>Aves</taxon>
        <taxon>Neognathae</taxon>
        <taxon>Neoaves</taxon>
        <taxon>Telluraves</taxon>
        <taxon>Australaves</taxon>
        <taxon>Passeriformes</taxon>
        <taxon>Tyrannidae</taxon>
        <taxon>Tachuris</taxon>
    </lineage>
</organism>
<dbReference type="GO" id="GO:0005506">
    <property type="term" value="F:iron ion binding"/>
    <property type="evidence" value="ECO:0007669"/>
    <property type="project" value="InterPro"/>
</dbReference>
<dbReference type="GO" id="GO:0046222">
    <property type="term" value="P:aflatoxin metabolic process"/>
    <property type="evidence" value="ECO:0007669"/>
    <property type="project" value="UniProtKB-ARBA"/>
</dbReference>
<dbReference type="EMBL" id="VZRD01000124">
    <property type="protein sequence ID" value="NWR32690.1"/>
    <property type="molecule type" value="Genomic_DNA"/>
</dbReference>
<keyword evidence="14" id="KW-0812">Transmembrane</keyword>
<dbReference type="GO" id="GO:0006082">
    <property type="term" value="P:organic acid metabolic process"/>
    <property type="evidence" value="ECO:0007669"/>
    <property type="project" value="TreeGrafter"/>
</dbReference>
<evidence type="ECO:0000256" key="13">
    <source>
        <dbReference type="RuleBase" id="RU000461"/>
    </source>
</evidence>
<keyword evidence="11 14" id="KW-0472">Membrane</keyword>
<dbReference type="GO" id="GO:0016712">
    <property type="term" value="F:oxidoreductase activity, acting on paired donors, with incorporation or reduction of molecular oxygen, reduced flavin or flavoprotein as one donor, and incorporation of one atom of oxygen"/>
    <property type="evidence" value="ECO:0007669"/>
    <property type="project" value="TreeGrafter"/>
</dbReference>
<evidence type="ECO:0000256" key="14">
    <source>
        <dbReference type="SAM" id="Phobius"/>
    </source>
</evidence>
<evidence type="ECO:0000256" key="8">
    <source>
        <dbReference type="ARBA" id="ARBA00023002"/>
    </source>
</evidence>
<dbReference type="InterPro" id="IPR002401">
    <property type="entry name" value="Cyt_P450_E_grp-I"/>
</dbReference>
<dbReference type="Pfam" id="PF00067">
    <property type="entry name" value="p450"/>
    <property type="match status" value="1"/>
</dbReference>
<dbReference type="InterPro" id="IPR017972">
    <property type="entry name" value="Cyt_P450_CS"/>
</dbReference>
<keyword evidence="6" id="KW-0256">Endoplasmic reticulum</keyword>
<keyword evidence="4 12" id="KW-0349">Heme</keyword>
<dbReference type="GO" id="GO:0005737">
    <property type="term" value="C:cytoplasm"/>
    <property type="evidence" value="ECO:0007669"/>
    <property type="project" value="TreeGrafter"/>
</dbReference>